<protein>
    <submittedName>
        <fullName evidence="1">Uncharacterized protein</fullName>
    </submittedName>
</protein>
<evidence type="ECO:0000313" key="2">
    <source>
        <dbReference type="Proteomes" id="UP000041314"/>
    </source>
</evidence>
<reference evidence="1 2" key="1">
    <citation type="submission" date="2015-03" db="EMBL/GenBank/DDBJ databases">
        <authorList>
            <consortium name="Pathogen Informatics"/>
        </authorList>
    </citation>
    <scope>NUCLEOTIDE SEQUENCE [LARGE SCALE GENOMIC DNA]</scope>
    <source>
        <strain evidence="1 2">A1104</strain>
    </source>
</reference>
<dbReference type="EMBL" id="CQPA01000001">
    <property type="protein sequence ID" value="CNT55650.1"/>
    <property type="molecule type" value="Genomic_DNA"/>
</dbReference>
<gene>
    <name evidence="1" type="ORF">ERS008198_00123</name>
</gene>
<proteinExistence type="predicted"/>
<name>A0A655BLF5_SALET</name>
<dbReference type="AlphaFoldDB" id="A0A655BLF5"/>
<dbReference type="Proteomes" id="UP000041314">
    <property type="component" value="Unassembled WGS sequence"/>
</dbReference>
<organism evidence="1 2">
    <name type="scientific">Salmonella enterica subsp. enterica serovar Bovismorbificans</name>
    <dbReference type="NCBI Taxonomy" id="58097"/>
    <lineage>
        <taxon>Bacteria</taxon>
        <taxon>Pseudomonadati</taxon>
        <taxon>Pseudomonadota</taxon>
        <taxon>Gammaproteobacteria</taxon>
        <taxon>Enterobacterales</taxon>
        <taxon>Enterobacteriaceae</taxon>
        <taxon>Salmonella</taxon>
    </lineage>
</organism>
<sequence length="141" mass="16178">MLNVIHLFRHHFNLIDSAVQRKGNAVTVVDYPAAWRNWHQLDTVFVRAGLVIGKTKDLQIIQIGDQYAGQQQNTQKGDQRPTHKQCGLSRIVTKRILSFHPLLNLLKTSRSLTVIRVVGCDAPRPVQTLRNQNPNQRVRER</sequence>
<evidence type="ECO:0000313" key="1">
    <source>
        <dbReference type="EMBL" id="CNT55650.1"/>
    </source>
</evidence>
<accession>A0A655BLF5</accession>